<evidence type="ECO:0000313" key="1">
    <source>
        <dbReference type="EMBL" id="WDQ45536.1"/>
    </source>
</evidence>
<reference evidence="1" key="1">
    <citation type="submission" date="2023-01" db="EMBL/GenBank/DDBJ databases">
        <authorList>
            <person name="Sprotte S."/>
            <person name="Brinks E."/>
        </authorList>
    </citation>
    <scope>NUCLEOTIDE SEQUENCE</scope>
</reference>
<organism evidence="1">
    <name type="scientific">Enterocloster phage PMBT24</name>
    <dbReference type="NCBI Taxonomy" id="3025413"/>
    <lineage>
        <taxon>Viruses</taxon>
        <taxon>Duplodnaviria</taxon>
        <taxon>Heunggongvirae</taxon>
        <taxon>Uroviricota</taxon>
        <taxon>Caudoviricetes</taxon>
    </lineage>
</organism>
<protein>
    <submittedName>
        <fullName evidence="1">Uncharacterized protein</fullName>
    </submittedName>
</protein>
<accession>A0AAT9TRD4</accession>
<dbReference type="EMBL" id="OQ326496">
    <property type="protein sequence ID" value="WDQ45536.1"/>
    <property type="molecule type" value="Genomic_DNA"/>
</dbReference>
<name>A0AAT9TRD4_9CAUD</name>
<proteinExistence type="predicted"/>
<sequence length="148" mass="18000">MKLTFKHLVDAYKEYESIQSSYKGEKTDWYEVHLRLYNLKKSLNWEMAQSNNFSFNLFIKRSLMNLFEEEYNRITIIIDELEKRDREKMELNKRFCPKCGNRLSFSRKRINGISKYVCECEHCQYQPKCEAGMSLEEAVWYFDAWLNL</sequence>
<reference evidence="1" key="2">
    <citation type="journal article" date="2024" name="Heliyon">
        <title>Complete genome sequence of the novel virulent phage PMBT24 infecting Enterocloster bolteae from the human gut.</title>
        <authorList>
            <person name="Sprotte S."/>
            <person name="Brinks E."/>
            <person name="Neve H."/>
            <person name="Franz C.M.A.P."/>
        </authorList>
    </citation>
    <scope>NUCLEOTIDE SEQUENCE</scope>
</reference>